<accession>A0ABV9NEE4</accession>
<organism evidence="3 4">
    <name type="scientific">Glycocaulis abyssi</name>
    <dbReference type="NCBI Taxonomy" id="1433403"/>
    <lineage>
        <taxon>Bacteria</taxon>
        <taxon>Pseudomonadati</taxon>
        <taxon>Pseudomonadota</taxon>
        <taxon>Alphaproteobacteria</taxon>
        <taxon>Maricaulales</taxon>
        <taxon>Maricaulaceae</taxon>
        <taxon>Glycocaulis</taxon>
    </lineage>
</organism>
<gene>
    <name evidence="3" type="ORF">ACFPB0_11460</name>
</gene>
<evidence type="ECO:0000256" key="1">
    <source>
        <dbReference type="SAM" id="SignalP"/>
    </source>
</evidence>
<feature type="domain" description="DUF4340" evidence="2">
    <location>
        <begin position="80"/>
        <end position="224"/>
    </location>
</feature>
<feature type="chain" id="PRO_5047107044" evidence="1">
    <location>
        <begin position="32"/>
        <end position="345"/>
    </location>
</feature>
<protein>
    <submittedName>
        <fullName evidence="3">DUF4340 domain-containing protein</fullName>
    </submittedName>
</protein>
<dbReference type="EMBL" id="JBHSGQ010000006">
    <property type="protein sequence ID" value="MFC4725909.1"/>
    <property type="molecule type" value="Genomic_DNA"/>
</dbReference>
<dbReference type="Proteomes" id="UP001596024">
    <property type="component" value="Unassembled WGS sequence"/>
</dbReference>
<dbReference type="InterPro" id="IPR025641">
    <property type="entry name" value="DUF4340"/>
</dbReference>
<name>A0ABV9NEE4_9PROT</name>
<keyword evidence="1" id="KW-0732">Signal</keyword>
<reference evidence="4" key="1">
    <citation type="journal article" date="2019" name="Int. J. Syst. Evol. Microbiol.">
        <title>The Global Catalogue of Microorganisms (GCM) 10K type strain sequencing project: providing services to taxonomists for standard genome sequencing and annotation.</title>
        <authorList>
            <consortium name="The Broad Institute Genomics Platform"/>
            <consortium name="The Broad Institute Genome Sequencing Center for Infectious Disease"/>
            <person name="Wu L."/>
            <person name="Ma J."/>
        </authorList>
    </citation>
    <scope>NUCLEOTIDE SEQUENCE [LARGE SCALE GENOMIC DNA]</scope>
    <source>
        <strain evidence="4">CCUG 62981</strain>
    </source>
</reference>
<dbReference type="RefSeq" id="WP_371393053.1">
    <property type="nucleotide sequence ID" value="NZ_CP163421.1"/>
</dbReference>
<comment type="caution">
    <text evidence="3">The sequence shown here is derived from an EMBL/GenBank/DDBJ whole genome shotgun (WGS) entry which is preliminary data.</text>
</comment>
<keyword evidence="4" id="KW-1185">Reference proteome</keyword>
<feature type="signal peptide" evidence="1">
    <location>
        <begin position="1"/>
        <end position="31"/>
    </location>
</feature>
<evidence type="ECO:0000313" key="3">
    <source>
        <dbReference type="EMBL" id="MFC4725909.1"/>
    </source>
</evidence>
<evidence type="ECO:0000259" key="2">
    <source>
        <dbReference type="Pfam" id="PF14238"/>
    </source>
</evidence>
<evidence type="ECO:0000313" key="4">
    <source>
        <dbReference type="Proteomes" id="UP001596024"/>
    </source>
</evidence>
<proteinExistence type="predicted"/>
<sequence>MIRYRLFGRRARRAFVIALCGFALLALGSAALVSDALRDARRDVSGPVLPGWSDMAGRAAGIEIITSDNLFRMERTENGWTMPSRGNYPVRAEYLAELDAGLSSLSYTAALTQDPARFDRLGLDDPALGGSGTSLVITDADGNRLASLIVGDTRGDNRLYIRTGRQERAFAVEGSLPDIADPGRWLGLDFFNLEPSRIARAYIVPESGPAYILERESPAARNFDLASPRTWQLITAGAANGVANAGARVRFRDVGEAGDDAGAPIALHRASTFDGLVYEYRFFREEGAIRAQISVDASNHDVMDEASTLHRHVEGFWFVVSGDAYERMTRPLEQAATRSVTPVTE</sequence>
<dbReference type="Pfam" id="PF14238">
    <property type="entry name" value="DUF4340"/>
    <property type="match status" value="1"/>
</dbReference>